<dbReference type="EMBL" id="GGEC01067663">
    <property type="protein sequence ID" value="MBX48147.1"/>
    <property type="molecule type" value="Transcribed_RNA"/>
</dbReference>
<proteinExistence type="predicted"/>
<protein>
    <submittedName>
        <fullName evidence="1">Uncharacterized protein</fullName>
    </submittedName>
</protein>
<organism evidence="1">
    <name type="scientific">Rhizophora mucronata</name>
    <name type="common">Asiatic mangrove</name>
    <dbReference type="NCBI Taxonomy" id="61149"/>
    <lineage>
        <taxon>Eukaryota</taxon>
        <taxon>Viridiplantae</taxon>
        <taxon>Streptophyta</taxon>
        <taxon>Embryophyta</taxon>
        <taxon>Tracheophyta</taxon>
        <taxon>Spermatophyta</taxon>
        <taxon>Magnoliopsida</taxon>
        <taxon>eudicotyledons</taxon>
        <taxon>Gunneridae</taxon>
        <taxon>Pentapetalae</taxon>
        <taxon>rosids</taxon>
        <taxon>fabids</taxon>
        <taxon>Malpighiales</taxon>
        <taxon>Rhizophoraceae</taxon>
        <taxon>Rhizophora</taxon>
    </lineage>
</organism>
<reference evidence="1" key="1">
    <citation type="submission" date="2018-02" db="EMBL/GenBank/DDBJ databases">
        <title>Rhizophora mucronata_Transcriptome.</title>
        <authorList>
            <person name="Meera S.P."/>
            <person name="Sreeshan A."/>
            <person name="Augustine A."/>
        </authorList>
    </citation>
    <scope>NUCLEOTIDE SEQUENCE</scope>
    <source>
        <tissue evidence="1">Leaf</tissue>
    </source>
</reference>
<dbReference type="AlphaFoldDB" id="A0A2P2P082"/>
<evidence type="ECO:0000313" key="1">
    <source>
        <dbReference type="EMBL" id="MBX48147.1"/>
    </source>
</evidence>
<sequence length="43" mass="5027">MVSFGIFNLLLQCKSCSWKLLLNYNLRVSICKFKFLTIEVSLL</sequence>
<name>A0A2P2P082_RHIMU</name>
<accession>A0A2P2P082</accession>